<dbReference type="PROSITE" id="PS50865">
    <property type="entry name" value="ZF_MYND_2"/>
    <property type="match status" value="1"/>
</dbReference>
<dbReference type="GO" id="GO:0008270">
    <property type="term" value="F:zinc ion binding"/>
    <property type="evidence" value="ECO:0007669"/>
    <property type="project" value="UniProtKB-KW"/>
</dbReference>
<keyword evidence="3" id="KW-0862">Zinc</keyword>
<evidence type="ECO:0000256" key="3">
    <source>
        <dbReference type="ARBA" id="ARBA00022833"/>
    </source>
</evidence>
<name>A0AAD7IMT6_9AGAR</name>
<dbReference type="Proteomes" id="UP001215598">
    <property type="component" value="Unassembled WGS sequence"/>
</dbReference>
<comment type="caution">
    <text evidence="6">The sequence shown here is derived from an EMBL/GenBank/DDBJ whole genome shotgun (WGS) entry which is preliminary data.</text>
</comment>
<proteinExistence type="predicted"/>
<sequence length="327" mass="37014">MDLFDTCFDTIVRYVMIPFGHNLVTEALRAGILRAFFARARRQCTLQVQHLLDSTIVIFTASVIYLSVLSQMHDSIKDLKFPVNQDSFKGFGLSTKWEVFWAMLQQRFDAMKAYLTRKSVSKACDNVACGVILPRTRFQHCKGCLTSIYCSASCQATDWRQGGHRDACESLLQLRLGEPEGVSSRDKSFLRVLVHADYLEMKQTIIIQEVYHRRTFSSPDVLPYVLFDYSRPYVPCFVTVGAVSGLASTWKHHVSRARESGRRMRLHVMQVADGGCTQEWVFPLRTAGPEVALAVEHLAINRAVDLMSREMAARIEGILSLAAVEIH</sequence>
<dbReference type="SUPFAM" id="SSF144232">
    <property type="entry name" value="HIT/MYND zinc finger-like"/>
    <property type="match status" value="1"/>
</dbReference>
<evidence type="ECO:0000256" key="2">
    <source>
        <dbReference type="ARBA" id="ARBA00022771"/>
    </source>
</evidence>
<dbReference type="InterPro" id="IPR002893">
    <property type="entry name" value="Znf_MYND"/>
</dbReference>
<dbReference type="Pfam" id="PF01753">
    <property type="entry name" value="zf-MYND"/>
    <property type="match status" value="1"/>
</dbReference>
<evidence type="ECO:0000259" key="5">
    <source>
        <dbReference type="PROSITE" id="PS50865"/>
    </source>
</evidence>
<dbReference type="EMBL" id="JARKIB010000083">
    <property type="protein sequence ID" value="KAJ7745372.1"/>
    <property type="molecule type" value="Genomic_DNA"/>
</dbReference>
<dbReference type="Gene3D" id="6.10.140.2220">
    <property type="match status" value="1"/>
</dbReference>
<dbReference type="AlphaFoldDB" id="A0AAD7IMT6"/>
<keyword evidence="1" id="KW-0479">Metal-binding</keyword>
<evidence type="ECO:0000256" key="4">
    <source>
        <dbReference type="PROSITE-ProRule" id="PRU00134"/>
    </source>
</evidence>
<keyword evidence="7" id="KW-1185">Reference proteome</keyword>
<gene>
    <name evidence="6" type="ORF">B0H16DRAFT_1558634</name>
</gene>
<organism evidence="6 7">
    <name type="scientific">Mycena metata</name>
    <dbReference type="NCBI Taxonomy" id="1033252"/>
    <lineage>
        <taxon>Eukaryota</taxon>
        <taxon>Fungi</taxon>
        <taxon>Dikarya</taxon>
        <taxon>Basidiomycota</taxon>
        <taxon>Agaricomycotina</taxon>
        <taxon>Agaricomycetes</taxon>
        <taxon>Agaricomycetidae</taxon>
        <taxon>Agaricales</taxon>
        <taxon>Marasmiineae</taxon>
        <taxon>Mycenaceae</taxon>
        <taxon>Mycena</taxon>
    </lineage>
</organism>
<protein>
    <recommendedName>
        <fullName evidence="5">MYND-type domain-containing protein</fullName>
    </recommendedName>
</protein>
<evidence type="ECO:0000313" key="6">
    <source>
        <dbReference type="EMBL" id="KAJ7745372.1"/>
    </source>
</evidence>
<reference evidence="6" key="1">
    <citation type="submission" date="2023-03" db="EMBL/GenBank/DDBJ databases">
        <title>Massive genome expansion in bonnet fungi (Mycena s.s.) driven by repeated elements and novel gene families across ecological guilds.</title>
        <authorList>
            <consortium name="Lawrence Berkeley National Laboratory"/>
            <person name="Harder C.B."/>
            <person name="Miyauchi S."/>
            <person name="Viragh M."/>
            <person name="Kuo A."/>
            <person name="Thoen E."/>
            <person name="Andreopoulos B."/>
            <person name="Lu D."/>
            <person name="Skrede I."/>
            <person name="Drula E."/>
            <person name="Henrissat B."/>
            <person name="Morin E."/>
            <person name="Kohler A."/>
            <person name="Barry K."/>
            <person name="LaButti K."/>
            <person name="Morin E."/>
            <person name="Salamov A."/>
            <person name="Lipzen A."/>
            <person name="Mereny Z."/>
            <person name="Hegedus B."/>
            <person name="Baldrian P."/>
            <person name="Stursova M."/>
            <person name="Weitz H."/>
            <person name="Taylor A."/>
            <person name="Grigoriev I.V."/>
            <person name="Nagy L.G."/>
            <person name="Martin F."/>
            <person name="Kauserud H."/>
        </authorList>
    </citation>
    <scope>NUCLEOTIDE SEQUENCE</scope>
    <source>
        <strain evidence="6">CBHHK182m</strain>
    </source>
</reference>
<evidence type="ECO:0000313" key="7">
    <source>
        <dbReference type="Proteomes" id="UP001215598"/>
    </source>
</evidence>
<evidence type="ECO:0000256" key="1">
    <source>
        <dbReference type="ARBA" id="ARBA00022723"/>
    </source>
</evidence>
<accession>A0AAD7IMT6</accession>
<keyword evidence="2 4" id="KW-0863">Zinc-finger</keyword>
<feature type="domain" description="MYND-type" evidence="5">
    <location>
        <begin position="126"/>
        <end position="168"/>
    </location>
</feature>